<organism evidence="3 4">
    <name type="scientific">candidate division WOR-1 bacterium RIFOXYB2_FULL_37_13</name>
    <dbReference type="NCBI Taxonomy" id="1802579"/>
    <lineage>
        <taxon>Bacteria</taxon>
        <taxon>Bacillati</taxon>
        <taxon>Saganbacteria</taxon>
    </lineage>
</organism>
<feature type="domain" description="Polysaccharide biosynthesis protein CapD-like" evidence="2">
    <location>
        <begin position="14"/>
        <end position="299"/>
    </location>
</feature>
<dbReference type="SUPFAM" id="SSF51735">
    <property type="entry name" value="NAD(P)-binding Rossmann-fold domains"/>
    <property type="match status" value="1"/>
</dbReference>
<protein>
    <recommendedName>
        <fullName evidence="2">Polysaccharide biosynthesis protein CapD-like domain-containing protein</fullName>
    </recommendedName>
</protein>
<dbReference type="InterPro" id="IPR003869">
    <property type="entry name" value="Polysac_CapD-like"/>
</dbReference>
<gene>
    <name evidence="3" type="ORF">A2310_07650</name>
</gene>
<dbReference type="Proteomes" id="UP000178417">
    <property type="component" value="Unassembled WGS sequence"/>
</dbReference>
<dbReference type="CDD" id="cd05237">
    <property type="entry name" value="UDP_invert_4-6DH_SDR_e"/>
    <property type="match status" value="1"/>
</dbReference>
<dbReference type="PANTHER" id="PTHR43318">
    <property type="entry name" value="UDP-N-ACETYLGLUCOSAMINE 4,6-DEHYDRATASE"/>
    <property type="match status" value="1"/>
</dbReference>
<dbReference type="EMBL" id="MEUB01000027">
    <property type="protein sequence ID" value="OGC22621.1"/>
    <property type="molecule type" value="Genomic_DNA"/>
</dbReference>
<comment type="caution">
    <text evidence="3">The sequence shown here is derived from an EMBL/GenBank/DDBJ whole genome shotgun (WGS) entry which is preliminary data.</text>
</comment>
<accession>A0A1F4SQC8</accession>
<dbReference type="Pfam" id="PF02719">
    <property type="entry name" value="Polysacc_synt_2"/>
    <property type="match status" value="1"/>
</dbReference>
<name>A0A1F4SQC8_UNCSA</name>
<dbReference type="InterPro" id="IPR036291">
    <property type="entry name" value="NAD(P)-bd_dom_sf"/>
</dbReference>
<dbReference type="InterPro" id="IPR051203">
    <property type="entry name" value="Polysaccharide_Synthase-Rel"/>
</dbReference>
<reference evidence="3 4" key="1">
    <citation type="journal article" date="2016" name="Nat. Commun.">
        <title>Thousands of microbial genomes shed light on interconnected biogeochemical processes in an aquifer system.</title>
        <authorList>
            <person name="Anantharaman K."/>
            <person name="Brown C.T."/>
            <person name="Hug L.A."/>
            <person name="Sharon I."/>
            <person name="Castelle C.J."/>
            <person name="Probst A.J."/>
            <person name="Thomas B.C."/>
            <person name="Singh A."/>
            <person name="Wilkins M.J."/>
            <person name="Karaoz U."/>
            <person name="Brodie E.L."/>
            <person name="Williams K.H."/>
            <person name="Hubbard S.S."/>
            <person name="Banfield J.F."/>
        </authorList>
    </citation>
    <scope>NUCLEOTIDE SEQUENCE [LARGE SCALE GENOMIC DNA]</scope>
</reference>
<evidence type="ECO:0000256" key="1">
    <source>
        <dbReference type="ARBA" id="ARBA00007430"/>
    </source>
</evidence>
<evidence type="ECO:0000259" key="2">
    <source>
        <dbReference type="Pfam" id="PF02719"/>
    </source>
</evidence>
<evidence type="ECO:0000313" key="4">
    <source>
        <dbReference type="Proteomes" id="UP000178417"/>
    </source>
</evidence>
<dbReference type="PANTHER" id="PTHR43318:SF2">
    <property type="entry name" value="UDP-N-ACETYLGLUCOSAMINE 4,6-DEHYDRATASE (INVERTING)"/>
    <property type="match status" value="1"/>
</dbReference>
<comment type="similarity">
    <text evidence="1">Belongs to the polysaccharide synthase family.</text>
</comment>
<evidence type="ECO:0000313" key="3">
    <source>
        <dbReference type="EMBL" id="OGC22621.1"/>
    </source>
</evidence>
<dbReference type="AlphaFoldDB" id="A0A1F4SQC8"/>
<proteinExistence type="inferred from homology"/>
<sequence length="336" mass="37975">MNEIFSDFFKDKVILVTGGTGSIGSEIVRKLLKYSVRQVRVFSRGEYKQFMLKKEFNNEPEGRVNFLIGDIRDRERVFLAAEGVDMIFNAAAMKHVHLCEFNPFEAVKTNVIGTQNLVDAARLHNIIKYVHISTDKAAMPINVMGATKLLAEKIAISAEQYKGGNRKTVFSAVRFGNVFASRGSVVPLFVEQIENGGPVTITHNDMTRFMMSIPQAAELVLKAALYSNGGELFILKMPVIKISDMAHAMIDILAHKHGYDSKDIKIEIIGKREGEKTYELLMTDEEAENIYENDEMFCITKSPQNGFTPSKLSRYRSDESKVMDYDEVVNFLKKQF</sequence>
<dbReference type="Gene3D" id="3.40.50.720">
    <property type="entry name" value="NAD(P)-binding Rossmann-like Domain"/>
    <property type="match status" value="1"/>
</dbReference>
<dbReference type="STRING" id="1802579.A2310_07650"/>